<dbReference type="STRING" id="128944.AWM75_00850"/>
<proteinExistence type="predicted"/>
<dbReference type="AlphaFoldDB" id="A0A0X8FK93"/>
<reference evidence="2" key="2">
    <citation type="submission" date="2016-01" db="EMBL/GenBank/DDBJ databases">
        <title>Six Aerococcus type strain genome sequencing and assembly using PacBio and Illumina Hiseq.</title>
        <authorList>
            <person name="Carkaci D."/>
            <person name="Dargis R."/>
            <person name="Nielsen X.C."/>
            <person name="Skovgaard O."/>
            <person name="Fuursted K."/>
            <person name="Christensen J.J."/>
        </authorList>
    </citation>
    <scope>NUCLEOTIDE SEQUENCE [LARGE SCALE GENOMIC DNA]</scope>
    <source>
        <strain evidence="2">CCUG42038B</strain>
    </source>
</reference>
<reference evidence="1 2" key="1">
    <citation type="journal article" date="2016" name="Genome Announc.">
        <title>Complete Genome Sequences of Aerococcus christensenii CCUG 28831T, Aerococcus sanguinicola CCUG 43001T, Aerococcus urinae CCUG 36881T, Aerococcus urinaeequi CCUG 28094T, Aerococcus urinaehominis CCUG 42038 BT, and Aerococcus viridans CCUG 4311T.</title>
        <authorList>
            <person name="Carkaci D."/>
            <person name="Dargis R."/>
            <person name="Nielsen X.C."/>
            <person name="Skovgaard O."/>
            <person name="Fuursted K."/>
            <person name="Christensen J.J."/>
        </authorList>
    </citation>
    <scope>NUCLEOTIDE SEQUENCE [LARGE SCALE GENOMIC DNA]</scope>
    <source>
        <strain evidence="1 2">CCUG42038B</strain>
    </source>
</reference>
<evidence type="ECO:0000313" key="2">
    <source>
        <dbReference type="Proteomes" id="UP000062260"/>
    </source>
</evidence>
<dbReference type="KEGG" id="auh:AWM75_00850"/>
<organism evidence="1 2">
    <name type="scientific">Aerococcus urinaehominis</name>
    <dbReference type="NCBI Taxonomy" id="128944"/>
    <lineage>
        <taxon>Bacteria</taxon>
        <taxon>Bacillati</taxon>
        <taxon>Bacillota</taxon>
        <taxon>Bacilli</taxon>
        <taxon>Lactobacillales</taxon>
        <taxon>Aerococcaceae</taxon>
        <taxon>Aerococcus</taxon>
    </lineage>
</organism>
<dbReference type="EMBL" id="CP014163">
    <property type="protein sequence ID" value="AMB98629.1"/>
    <property type="molecule type" value="Genomic_DNA"/>
</dbReference>
<dbReference type="OrthoDB" id="1631895at2"/>
<keyword evidence="2" id="KW-1185">Reference proteome</keyword>
<dbReference type="Proteomes" id="UP000062260">
    <property type="component" value="Chromosome"/>
</dbReference>
<dbReference type="Gene3D" id="1.10.1760.20">
    <property type="match status" value="1"/>
</dbReference>
<dbReference type="RefSeq" id="WP_067977288.1">
    <property type="nucleotide sequence ID" value="NZ_CP014163.1"/>
</dbReference>
<evidence type="ECO:0000313" key="1">
    <source>
        <dbReference type="EMBL" id="AMB98629.1"/>
    </source>
</evidence>
<name>A0A0X8FK93_9LACT</name>
<sequence>MNRENRIKIQRLTVTALLLALGILIPMIMPVKLVIGPASYTLASHVPVDMAIYMGPAAAVTVGLGTALGFLFAGFPLVIVGRSLTHVIYGALAAYYLRYQSSFLGKTSQRVIFSSLVNLVHGILEVIVVYLMTGIGTGPLAPGYFYTLFVLVGLGTLIHGMVDFEIAYQVTKLVKPSSPDAFELMP</sequence>
<protein>
    <submittedName>
        <fullName evidence="1">Uncharacterized protein</fullName>
    </submittedName>
</protein>
<accession>A0A0X8FK93</accession>
<gene>
    <name evidence="1" type="ORF">AWM75_00850</name>
</gene>